<evidence type="ECO:0000313" key="3">
    <source>
        <dbReference type="WBParaSite" id="jg8950"/>
    </source>
</evidence>
<name>A0A915EPA5_9BILA</name>
<accession>A0A915EPA5</accession>
<feature type="region of interest" description="Disordered" evidence="1">
    <location>
        <begin position="1"/>
        <end position="158"/>
    </location>
</feature>
<evidence type="ECO:0000256" key="1">
    <source>
        <dbReference type="SAM" id="MobiDB-lite"/>
    </source>
</evidence>
<sequence>MSDWRQKKKERERKREGPPGHSSSAAGDGVRRADEHVTLTKTGLPAIIGNESPLGRESDPGHADRKSPSGKQSDPGYADRNLLSGKQSDPGYADRNSPSGKQSDPGYADRKSPSGIHRAAVPNLTSGIGQALVPQSPSGNLQPSGRQNNAPLHDPRNLYQGDIDDYEVIVIPIHIPSGNAGHWVLGIFDINVKEISFL</sequence>
<dbReference type="WBParaSite" id="jg8950">
    <property type="protein sequence ID" value="jg8950"/>
    <property type="gene ID" value="jg8950"/>
</dbReference>
<feature type="compositionally biased region" description="Basic residues" evidence="1">
    <location>
        <begin position="1"/>
        <end position="12"/>
    </location>
</feature>
<dbReference type="Proteomes" id="UP000887574">
    <property type="component" value="Unplaced"/>
</dbReference>
<reference evidence="3" key="1">
    <citation type="submission" date="2022-11" db="UniProtKB">
        <authorList>
            <consortium name="WormBaseParasite"/>
        </authorList>
    </citation>
    <scope>IDENTIFICATION</scope>
</reference>
<keyword evidence="2" id="KW-1185">Reference proteome</keyword>
<organism evidence="2 3">
    <name type="scientific">Ditylenchus dipsaci</name>
    <dbReference type="NCBI Taxonomy" id="166011"/>
    <lineage>
        <taxon>Eukaryota</taxon>
        <taxon>Metazoa</taxon>
        <taxon>Ecdysozoa</taxon>
        <taxon>Nematoda</taxon>
        <taxon>Chromadorea</taxon>
        <taxon>Rhabditida</taxon>
        <taxon>Tylenchina</taxon>
        <taxon>Tylenchomorpha</taxon>
        <taxon>Sphaerularioidea</taxon>
        <taxon>Anguinidae</taxon>
        <taxon>Anguininae</taxon>
        <taxon>Ditylenchus</taxon>
    </lineage>
</organism>
<dbReference type="AlphaFoldDB" id="A0A915EPA5"/>
<evidence type="ECO:0000313" key="2">
    <source>
        <dbReference type="Proteomes" id="UP000887574"/>
    </source>
</evidence>
<protein>
    <submittedName>
        <fullName evidence="3">Ubiquitin-like protease family profile domain-containing protein</fullName>
    </submittedName>
</protein>
<proteinExistence type="predicted"/>
<feature type="compositionally biased region" description="Polar residues" evidence="1">
    <location>
        <begin position="123"/>
        <end position="150"/>
    </location>
</feature>
<feature type="compositionally biased region" description="Basic and acidic residues" evidence="1">
    <location>
        <begin position="54"/>
        <end position="67"/>
    </location>
</feature>
<feature type="compositionally biased region" description="Basic and acidic residues" evidence="1">
    <location>
        <begin position="29"/>
        <end position="38"/>
    </location>
</feature>